<dbReference type="OrthoDB" id="9788221at2"/>
<dbReference type="PANTHER" id="PTHR13774">
    <property type="entry name" value="PHENAZINE BIOSYNTHESIS PROTEIN"/>
    <property type="match status" value="1"/>
</dbReference>
<protein>
    <submittedName>
        <fullName evidence="4">PhzF family phenazine biosynthesis protein</fullName>
    </submittedName>
</protein>
<dbReference type="RefSeq" id="WP_061077074.1">
    <property type="nucleotide sequence ID" value="NZ_CP014015.2"/>
</dbReference>
<name>A0A8I0SYF3_CITAM</name>
<evidence type="ECO:0000256" key="3">
    <source>
        <dbReference type="PIRSR" id="PIRSR016184-1"/>
    </source>
</evidence>
<dbReference type="GO" id="GO:0016853">
    <property type="term" value="F:isomerase activity"/>
    <property type="evidence" value="ECO:0007669"/>
    <property type="project" value="UniProtKB-KW"/>
</dbReference>
<dbReference type="Proteomes" id="UP000656723">
    <property type="component" value="Unassembled WGS sequence"/>
</dbReference>
<evidence type="ECO:0000256" key="1">
    <source>
        <dbReference type="ARBA" id="ARBA00008270"/>
    </source>
</evidence>
<dbReference type="InterPro" id="IPR003719">
    <property type="entry name" value="Phenazine_PhzF-like"/>
</dbReference>
<proteinExistence type="inferred from homology"/>
<evidence type="ECO:0000313" key="4">
    <source>
        <dbReference type="EMBL" id="MBE0128728.1"/>
    </source>
</evidence>
<keyword evidence="2" id="KW-0413">Isomerase</keyword>
<comment type="similarity">
    <text evidence="1">Belongs to the PhzF family.</text>
</comment>
<accession>A0A8I0SYF3</accession>
<feature type="active site" evidence="3">
    <location>
        <position position="47"/>
    </location>
</feature>
<dbReference type="NCBIfam" id="TIGR00654">
    <property type="entry name" value="PhzF_family"/>
    <property type="match status" value="1"/>
</dbReference>
<evidence type="ECO:0000256" key="2">
    <source>
        <dbReference type="ARBA" id="ARBA00023235"/>
    </source>
</evidence>
<dbReference type="SUPFAM" id="SSF54506">
    <property type="entry name" value="Diaminopimelate epimerase-like"/>
    <property type="match status" value="1"/>
</dbReference>
<evidence type="ECO:0000313" key="5">
    <source>
        <dbReference type="Proteomes" id="UP000656723"/>
    </source>
</evidence>
<organism evidence="4 5">
    <name type="scientific">Citrobacter amalonaticus</name>
    <dbReference type="NCBI Taxonomy" id="35703"/>
    <lineage>
        <taxon>Bacteria</taxon>
        <taxon>Pseudomonadati</taxon>
        <taxon>Pseudomonadota</taxon>
        <taxon>Gammaproteobacteria</taxon>
        <taxon>Enterobacterales</taxon>
        <taxon>Enterobacteriaceae</taxon>
        <taxon>Citrobacter</taxon>
    </lineage>
</organism>
<dbReference type="GO" id="GO:0005737">
    <property type="term" value="C:cytoplasm"/>
    <property type="evidence" value="ECO:0007669"/>
    <property type="project" value="TreeGrafter"/>
</dbReference>
<sequence length="278" mass="30859">MQQIDFYMVDAFSTTTFGGNAAAVCPLTEWLPDETLLKMSKQHNQSETAYFVPTENGFELRWFTTQGEINLCGHATLAAAHVIFEHLDYPADIIHFATRFVGPLTVARRGEWLTLDFPAWGTEPVTPPSLLLDALGITEYKDVRVGRDYMVVLDNQQQVDALRPNIHAMLPLGKMVCVTAAGEGKYDFVSRFFCPGEAVAEDPVTGSAHSMLIPYWAEKLNKTEMLAHQGAERGGELRCQSVGERVHIGGQATTYLLGKVLLRQNVLNTSHYKTHQSG</sequence>
<reference evidence="4" key="1">
    <citation type="submission" date="2019-07" db="EMBL/GenBank/DDBJ databases">
        <title>KPC-2 carbapenem resistent Enterobacterales isolates from Germany.</title>
        <authorList>
            <person name="Yao Y."/>
            <person name="Falgenhauer L."/>
            <person name="Imirzalioglu C."/>
            <person name="Chakraborty T."/>
        </authorList>
    </citation>
    <scope>NUCLEOTIDE SEQUENCE</scope>
    <source>
        <strain evidence="4">CA13304</strain>
    </source>
</reference>
<dbReference type="Gene3D" id="3.10.310.10">
    <property type="entry name" value="Diaminopimelate Epimerase, Chain A, domain 1"/>
    <property type="match status" value="2"/>
</dbReference>
<gene>
    <name evidence="4" type="ORF">FOT72_12090</name>
</gene>
<dbReference type="Pfam" id="PF02567">
    <property type="entry name" value="PhzC-PhzF"/>
    <property type="match status" value="1"/>
</dbReference>
<dbReference type="EMBL" id="VKME01000009">
    <property type="protein sequence ID" value="MBE0128728.1"/>
    <property type="molecule type" value="Genomic_DNA"/>
</dbReference>
<dbReference type="AlphaFoldDB" id="A0A8I0SYF3"/>
<dbReference type="PANTHER" id="PTHR13774:SF17">
    <property type="entry name" value="PHENAZINE BIOSYNTHESIS-LIKE DOMAIN-CONTAINING PROTEIN"/>
    <property type="match status" value="1"/>
</dbReference>
<comment type="caution">
    <text evidence="4">The sequence shown here is derived from an EMBL/GenBank/DDBJ whole genome shotgun (WGS) entry which is preliminary data.</text>
</comment>
<dbReference type="PIRSF" id="PIRSF016184">
    <property type="entry name" value="PhzC_PhzF"/>
    <property type="match status" value="1"/>
</dbReference>